<dbReference type="Proteomes" id="UP000596742">
    <property type="component" value="Unassembled WGS sequence"/>
</dbReference>
<sequence>MRAYNLSKQNFSLVSDHDLDTTVLSITKEFPNCGEVLLMQLLSQRSLKVQRYRLRESLHRINEPGIQERRQGRLSRRVYSVESANRLWHIDTNHKLIRWKFVIAGGVDGFSRLITFLRCLDNNRAPTLLECFKQSVVRYGLPNRVRSDKGMENTLIADYMIQQRGVGRRSMITGKSVHNQRIERLWRDVFAGVLSYYYNLFYHMEDIGLLNPLDEHHLFALHHVFMHKINEKLEIWKNAWDNHRIRTVHRSPMQMFTASVMNETVQVEQIHNDTSNDNDVPGETIDGVHLLGLDIQLNPISMVQLNENCPKNWISEDYDYIPLNFVYE</sequence>
<keyword evidence="3" id="KW-1185">Reference proteome</keyword>
<dbReference type="OrthoDB" id="6070127at2759"/>
<accession>A0A8B6D6Z3</accession>
<reference evidence="2" key="1">
    <citation type="submission" date="2018-11" db="EMBL/GenBank/DDBJ databases">
        <authorList>
            <person name="Alioto T."/>
            <person name="Alioto T."/>
        </authorList>
    </citation>
    <scope>NUCLEOTIDE SEQUENCE</scope>
</reference>
<dbReference type="PANTHER" id="PTHR46791">
    <property type="entry name" value="EXPRESSED PROTEIN"/>
    <property type="match status" value="1"/>
</dbReference>
<evidence type="ECO:0000313" key="2">
    <source>
        <dbReference type="EMBL" id="VDI16126.1"/>
    </source>
</evidence>
<feature type="domain" description="Integrase catalytic" evidence="1">
    <location>
        <begin position="78"/>
        <end position="260"/>
    </location>
</feature>
<evidence type="ECO:0000259" key="1">
    <source>
        <dbReference type="PROSITE" id="PS50994"/>
    </source>
</evidence>
<dbReference type="GO" id="GO:0015074">
    <property type="term" value="P:DNA integration"/>
    <property type="evidence" value="ECO:0007669"/>
    <property type="project" value="InterPro"/>
</dbReference>
<dbReference type="InterPro" id="IPR012337">
    <property type="entry name" value="RNaseH-like_sf"/>
</dbReference>
<dbReference type="GO" id="GO:0003676">
    <property type="term" value="F:nucleic acid binding"/>
    <property type="evidence" value="ECO:0007669"/>
    <property type="project" value="InterPro"/>
</dbReference>
<dbReference type="PROSITE" id="PS50994">
    <property type="entry name" value="INTEGRASE"/>
    <property type="match status" value="1"/>
</dbReference>
<evidence type="ECO:0000313" key="3">
    <source>
        <dbReference type="Proteomes" id="UP000596742"/>
    </source>
</evidence>
<dbReference type="SUPFAM" id="SSF53098">
    <property type="entry name" value="Ribonuclease H-like"/>
    <property type="match status" value="1"/>
</dbReference>
<comment type="caution">
    <text evidence="2">The sequence shown here is derived from an EMBL/GenBank/DDBJ whole genome shotgun (WGS) entry which is preliminary data.</text>
</comment>
<dbReference type="Gene3D" id="3.30.420.10">
    <property type="entry name" value="Ribonuclease H-like superfamily/Ribonuclease H"/>
    <property type="match status" value="1"/>
</dbReference>
<name>A0A8B6D6Z3_MYTGA</name>
<dbReference type="AlphaFoldDB" id="A0A8B6D6Z3"/>
<dbReference type="InterPro" id="IPR036397">
    <property type="entry name" value="RNaseH_sf"/>
</dbReference>
<dbReference type="Pfam" id="PF24764">
    <property type="entry name" value="rva_4"/>
    <property type="match status" value="1"/>
</dbReference>
<gene>
    <name evidence="2" type="ORF">MGAL_10B092618</name>
</gene>
<proteinExistence type="predicted"/>
<dbReference type="InterPro" id="IPR058913">
    <property type="entry name" value="Integrase_dom_put"/>
</dbReference>
<protein>
    <recommendedName>
        <fullName evidence="1">Integrase catalytic domain-containing protein</fullName>
    </recommendedName>
</protein>
<dbReference type="EMBL" id="UYJE01003046">
    <property type="protein sequence ID" value="VDI16126.1"/>
    <property type="molecule type" value="Genomic_DNA"/>
</dbReference>
<dbReference type="InterPro" id="IPR001584">
    <property type="entry name" value="Integrase_cat-core"/>
</dbReference>
<organism evidence="2 3">
    <name type="scientific">Mytilus galloprovincialis</name>
    <name type="common">Mediterranean mussel</name>
    <dbReference type="NCBI Taxonomy" id="29158"/>
    <lineage>
        <taxon>Eukaryota</taxon>
        <taxon>Metazoa</taxon>
        <taxon>Spiralia</taxon>
        <taxon>Lophotrochozoa</taxon>
        <taxon>Mollusca</taxon>
        <taxon>Bivalvia</taxon>
        <taxon>Autobranchia</taxon>
        <taxon>Pteriomorphia</taxon>
        <taxon>Mytilida</taxon>
        <taxon>Mytiloidea</taxon>
        <taxon>Mytilidae</taxon>
        <taxon>Mytilinae</taxon>
        <taxon>Mytilus</taxon>
    </lineage>
</organism>
<dbReference type="PANTHER" id="PTHR46791:SF5">
    <property type="entry name" value="CLR5 DOMAIN-CONTAINING PROTEIN-RELATED"/>
    <property type="match status" value="1"/>
</dbReference>